<name>A0A0V0I3E5_SOLCH</name>
<dbReference type="EMBL" id="GEDG01012099">
    <property type="protein sequence ID" value="JAP26560.1"/>
    <property type="molecule type" value="Transcribed_RNA"/>
</dbReference>
<sequence>MKLRQPKNPWFSSSFLLSASRSFPFFISHFSVKTVTITLRTSSSPDQHLTNDQLFHSFFPLTKQNHVGKTKPNSFLPFSSQLRSIGVPTNTTRNHHPKPFLFFPANTNPKPALFSFSSHPHRLLRRTHNAGEANNNFESTTPRLENHLLPC</sequence>
<proteinExistence type="predicted"/>
<protein>
    <submittedName>
        <fullName evidence="1">Putative ovule protein</fullName>
    </submittedName>
</protein>
<accession>A0A0V0I3E5</accession>
<evidence type="ECO:0000313" key="1">
    <source>
        <dbReference type="EMBL" id="JAP26560.1"/>
    </source>
</evidence>
<reference evidence="1" key="1">
    <citation type="submission" date="2015-12" db="EMBL/GenBank/DDBJ databases">
        <title>Gene expression during late stages of embryo sac development: a critical building block for successful pollen-pistil interactions.</title>
        <authorList>
            <person name="Liu Y."/>
            <person name="Joly V."/>
            <person name="Sabar M."/>
            <person name="Matton D.P."/>
        </authorList>
    </citation>
    <scope>NUCLEOTIDE SEQUENCE</scope>
</reference>
<dbReference type="AlphaFoldDB" id="A0A0V0I3E5"/>
<organism evidence="1">
    <name type="scientific">Solanum chacoense</name>
    <name type="common">Chaco potato</name>
    <dbReference type="NCBI Taxonomy" id="4108"/>
    <lineage>
        <taxon>Eukaryota</taxon>
        <taxon>Viridiplantae</taxon>
        <taxon>Streptophyta</taxon>
        <taxon>Embryophyta</taxon>
        <taxon>Tracheophyta</taxon>
        <taxon>Spermatophyta</taxon>
        <taxon>Magnoliopsida</taxon>
        <taxon>eudicotyledons</taxon>
        <taxon>Gunneridae</taxon>
        <taxon>Pentapetalae</taxon>
        <taxon>asterids</taxon>
        <taxon>lamiids</taxon>
        <taxon>Solanales</taxon>
        <taxon>Solanaceae</taxon>
        <taxon>Solanoideae</taxon>
        <taxon>Solaneae</taxon>
        <taxon>Solanum</taxon>
    </lineage>
</organism>